<evidence type="ECO:0000313" key="2">
    <source>
        <dbReference type="Proteomes" id="UP000231673"/>
    </source>
</evidence>
<proteinExistence type="predicted"/>
<evidence type="ECO:0000313" key="1">
    <source>
        <dbReference type="EMBL" id="PIW74633.1"/>
    </source>
</evidence>
<organism evidence="1 2">
    <name type="scientific">Candidatus Portnoybacteria bacterium CG_4_8_14_3_um_filter_44_15</name>
    <dbReference type="NCBI Taxonomy" id="1974803"/>
    <lineage>
        <taxon>Bacteria</taxon>
        <taxon>Candidatus Portnoyibacteriota</taxon>
    </lineage>
</organism>
<dbReference type="Proteomes" id="UP000231673">
    <property type="component" value="Unassembled WGS sequence"/>
</dbReference>
<dbReference type="EMBL" id="PFGW01000034">
    <property type="protein sequence ID" value="PIW74633.1"/>
    <property type="molecule type" value="Genomic_DNA"/>
</dbReference>
<name>A0A2M7IDQ0_9BACT</name>
<accession>A0A2M7IDQ0</accession>
<comment type="caution">
    <text evidence="1">The sequence shown here is derived from an EMBL/GenBank/DDBJ whole genome shotgun (WGS) entry which is preliminary data.</text>
</comment>
<sequence length="167" mass="18766">MFLSWYKNEGENPNWANLAKERGFASWADWRLKGYAQRFKCAKAEWGFYEISDPSVVVSGWFGGPFRTWIERHYGGEKTKSFAELAGQPDIAENPTIKAMATNYPRESIISALQVKDGRVFVVEGSHRSCALVVMAKNGRNFPDKLIFAIGKSTLSELPPVGQNTLQ</sequence>
<gene>
    <name evidence="1" type="ORF">CO003_01645</name>
</gene>
<protein>
    <submittedName>
        <fullName evidence="1">Uncharacterized protein</fullName>
    </submittedName>
</protein>
<reference evidence="2" key="1">
    <citation type="submission" date="2017-09" db="EMBL/GenBank/DDBJ databases">
        <title>Depth-based differentiation of microbial function through sediment-hosted aquifers and enrichment of novel symbionts in the deep terrestrial subsurface.</title>
        <authorList>
            <person name="Probst A.J."/>
            <person name="Ladd B."/>
            <person name="Jarett J.K."/>
            <person name="Geller-Mcgrath D.E."/>
            <person name="Sieber C.M.K."/>
            <person name="Emerson J.B."/>
            <person name="Anantharaman K."/>
            <person name="Thomas B.C."/>
            <person name="Malmstrom R."/>
            <person name="Stieglmeier M."/>
            <person name="Klingl A."/>
            <person name="Woyke T."/>
            <person name="Ryan C.M."/>
            <person name="Banfield J.F."/>
        </authorList>
    </citation>
    <scope>NUCLEOTIDE SEQUENCE [LARGE SCALE GENOMIC DNA]</scope>
</reference>
<dbReference type="AlphaFoldDB" id="A0A2M7IDQ0"/>